<feature type="region of interest" description="Disordered" evidence="9">
    <location>
        <begin position="349"/>
        <end position="485"/>
    </location>
</feature>
<dbReference type="Gene3D" id="2.40.10.230">
    <property type="entry name" value="Probable tRNA pseudouridine synthase domain"/>
    <property type="match status" value="1"/>
</dbReference>
<feature type="region of interest" description="Disordered" evidence="9">
    <location>
        <begin position="61"/>
        <end position="141"/>
    </location>
</feature>
<keyword evidence="6" id="KW-0597">Phosphoprotein</keyword>
<dbReference type="GO" id="GO:0001522">
    <property type="term" value="P:pseudouridine synthesis"/>
    <property type="evidence" value="ECO:0007669"/>
    <property type="project" value="InterPro"/>
</dbReference>
<feature type="compositionally biased region" description="Low complexity" evidence="9">
    <location>
        <begin position="9"/>
        <end position="20"/>
    </location>
</feature>
<dbReference type="InterPro" id="IPR038664">
    <property type="entry name" value="Gar1/Naf1_Cbf5-bd_sf"/>
</dbReference>
<dbReference type="InterPro" id="IPR040309">
    <property type="entry name" value="Naf1"/>
</dbReference>
<dbReference type="EMBL" id="JABSTR010000005">
    <property type="protein sequence ID" value="KAH9371532.1"/>
    <property type="molecule type" value="Genomic_DNA"/>
</dbReference>
<evidence type="ECO:0000256" key="6">
    <source>
        <dbReference type="ARBA" id="ARBA00022553"/>
    </source>
</evidence>
<keyword evidence="11" id="KW-1185">Reference proteome</keyword>
<evidence type="ECO:0000313" key="10">
    <source>
        <dbReference type="EMBL" id="KAH9371532.1"/>
    </source>
</evidence>
<evidence type="ECO:0000256" key="1">
    <source>
        <dbReference type="ARBA" id="ARBA00004123"/>
    </source>
</evidence>
<reference evidence="10 11" key="1">
    <citation type="journal article" date="2020" name="Cell">
        <title>Large-Scale Comparative Analyses of Tick Genomes Elucidate Their Genetic Diversity and Vector Capacities.</title>
        <authorList>
            <consortium name="Tick Genome and Microbiome Consortium (TIGMIC)"/>
            <person name="Jia N."/>
            <person name="Wang J."/>
            <person name="Shi W."/>
            <person name="Du L."/>
            <person name="Sun Y."/>
            <person name="Zhan W."/>
            <person name="Jiang J.F."/>
            <person name="Wang Q."/>
            <person name="Zhang B."/>
            <person name="Ji P."/>
            <person name="Bell-Sakyi L."/>
            <person name="Cui X.M."/>
            <person name="Yuan T.T."/>
            <person name="Jiang B.G."/>
            <person name="Yang W.F."/>
            <person name="Lam T.T."/>
            <person name="Chang Q.C."/>
            <person name="Ding S.J."/>
            <person name="Wang X.J."/>
            <person name="Zhu J.G."/>
            <person name="Ruan X.D."/>
            <person name="Zhao L."/>
            <person name="Wei J.T."/>
            <person name="Ye R.Z."/>
            <person name="Que T.C."/>
            <person name="Du C.H."/>
            <person name="Zhou Y.H."/>
            <person name="Cheng J.X."/>
            <person name="Dai P.F."/>
            <person name="Guo W.B."/>
            <person name="Han X.H."/>
            <person name="Huang E.J."/>
            <person name="Li L.F."/>
            <person name="Wei W."/>
            <person name="Gao Y.C."/>
            <person name="Liu J.Z."/>
            <person name="Shao H.Z."/>
            <person name="Wang X."/>
            <person name="Wang C.C."/>
            <person name="Yang T.C."/>
            <person name="Huo Q.B."/>
            <person name="Li W."/>
            <person name="Chen H.Y."/>
            <person name="Chen S.E."/>
            <person name="Zhou L.G."/>
            <person name="Ni X.B."/>
            <person name="Tian J.H."/>
            <person name="Sheng Y."/>
            <person name="Liu T."/>
            <person name="Pan Y.S."/>
            <person name="Xia L.Y."/>
            <person name="Li J."/>
            <person name="Zhao F."/>
            <person name="Cao W.C."/>
        </authorList>
    </citation>
    <scope>NUCLEOTIDE SEQUENCE [LARGE SCALE GENOMIC DNA]</scope>
    <source>
        <strain evidence="10">HaeL-2018</strain>
    </source>
</reference>
<dbReference type="OMA" id="PAYNRGI"/>
<evidence type="ECO:0000256" key="8">
    <source>
        <dbReference type="ARBA" id="ARBA00023242"/>
    </source>
</evidence>
<dbReference type="InterPro" id="IPR009000">
    <property type="entry name" value="Transl_B-barrel_sf"/>
</dbReference>
<dbReference type="VEuPathDB" id="VectorBase:HLOH_064341"/>
<protein>
    <recommendedName>
        <fullName evidence="3">H/ACA ribonucleoprotein complex non-core subunit NAF1</fullName>
    </recommendedName>
</protein>
<dbReference type="Pfam" id="PF04410">
    <property type="entry name" value="Gar1"/>
    <property type="match status" value="1"/>
</dbReference>
<evidence type="ECO:0000256" key="3">
    <source>
        <dbReference type="ARBA" id="ARBA00021438"/>
    </source>
</evidence>
<dbReference type="Proteomes" id="UP000821853">
    <property type="component" value="Chromosome 3"/>
</dbReference>
<dbReference type="GO" id="GO:0005732">
    <property type="term" value="C:sno(s)RNA-containing ribonucleoprotein complex"/>
    <property type="evidence" value="ECO:0007669"/>
    <property type="project" value="InterPro"/>
</dbReference>
<dbReference type="PANTHER" id="PTHR31633:SF1">
    <property type="entry name" value="H_ACA RIBONUCLEOPROTEIN COMPLEX NON-CORE SUBUNIT NAF1"/>
    <property type="match status" value="1"/>
</dbReference>
<evidence type="ECO:0000256" key="4">
    <source>
        <dbReference type="ARBA" id="ARBA00022517"/>
    </source>
</evidence>
<feature type="region of interest" description="Disordered" evidence="9">
    <location>
        <begin position="512"/>
        <end position="610"/>
    </location>
</feature>
<feature type="compositionally biased region" description="Gly residues" evidence="9">
    <location>
        <begin position="410"/>
        <end position="421"/>
    </location>
</feature>
<evidence type="ECO:0000256" key="9">
    <source>
        <dbReference type="SAM" id="MobiDB-lite"/>
    </source>
</evidence>
<comment type="subcellular location">
    <subcellularLocation>
        <location evidence="1">Nucleus</location>
    </subcellularLocation>
</comment>
<proteinExistence type="inferred from homology"/>
<evidence type="ECO:0000313" key="11">
    <source>
        <dbReference type="Proteomes" id="UP000821853"/>
    </source>
</evidence>
<dbReference type="GO" id="GO:0006364">
    <property type="term" value="P:rRNA processing"/>
    <property type="evidence" value="ECO:0007669"/>
    <property type="project" value="UniProtKB-KW"/>
</dbReference>
<dbReference type="GO" id="GO:0000493">
    <property type="term" value="P:box H/ACA snoRNP assembly"/>
    <property type="evidence" value="ECO:0007669"/>
    <property type="project" value="InterPro"/>
</dbReference>
<keyword evidence="5" id="KW-0698">rRNA processing</keyword>
<dbReference type="PANTHER" id="PTHR31633">
    <property type="entry name" value="H/ACA RIBONUCLEOPROTEIN COMPLEX NON-CORE SUBUNIT NAF1"/>
    <property type="match status" value="1"/>
</dbReference>
<keyword evidence="4" id="KW-0690">Ribosome biogenesis</keyword>
<comment type="caution">
    <text evidence="10">The sequence shown here is derived from an EMBL/GenBank/DDBJ whole genome shotgun (WGS) entry which is preliminary data.</text>
</comment>
<keyword evidence="8" id="KW-0539">Nucleus</keyword>
<sequence>MSDKLKAYTSGSSVTSSGSSELEFAHNADTSDLASSPVRERGDSSDVGVLPVLVRDIEAVRLKTPELSAPVGELPTVEVEAPSEDSQVEGVVEDVAAASDAPTPSGSPSSAGKTSTSPDSGADGTSKGDEPVEPDVVEIVCNLVDDVGNSVDDGDVIVVSPERANGHLVSSICDTNGASPPKRAKASLVPYRVRQEDAYTSDSESSSSSSDDDVVVIVRNRGPRCNSDVSDEDGAPTTKKPERSGKPAYNRGIKVPGELDIDDLPPIEDLHITLPRTELRPAGRVRHAVDRLLVVESEPGQPVLDLDSVLFRADGTALGRVFDVLGPVAAPYYTVRFNSADELRRRARAEAGRRGAVRAAARGRDAVRAGVRDDEQEREARKQLRNARAGGASGDQSAEGGQRGSRGRGRGGGPSRGGGRGRQQPAKVPGPANGSAGPRFEGPPRPGQFQGTRAAQWPPNQGPPPPHWQRSPATPRFRPNVPPPPCPSPMFGVPPYMPPVWNTPPPPMNGPPWRPWGNGPPAFPNLRTPPPNFQPQAAMLAPPGTTFPGGQQLHTPPGVSSPGGQHSSGMRLPGSLLSPVYNSSGQQVPMYDPVPDLNRILTSPPPAPML</sequence>
<keyword evidence="7" id="KW-0694">RNA-binding</keyword>
<dbReference type="GO" id="GO:0003723">
    <property type="term" value="F:RNA binding"/>
    <property type="evidence" value="ECO:0007669"/>
    <property type="project" value="UniProtKB-KW"/>
</dbReference>
<evidence type="ECO:0000256" key="7">
    <source>
        <dbReference type="ARBA" id="ARBA00022884"/>
    </source>
</evidence>
<feature type="region of interest" description="Disordered" evidence="9">
    <location>
        <begin position="220"/>
        <end position="253"/>
    </location>
</feature>
<feature type="region of interest" description="Disordered" evidence="9">
    <location>
        <begin position="196"/>
        <end position="215"/>
    </location>
</feature>
<accession>A0A9J6GAX0</accession>
<comment type="similarity">
    <text evidence="2">Belongs to the NAF1 family.</text>
</comment>
<feature type="compositionally biased region" description="Pro residues" evidence="9">
    <location>
        <begin position="521"/>
        <end position="533"/>
    </location>
</feature>
<dbReference type="GO" id="GO:0005634">
    <property type="term" value="C:nucleus"/>
    <property type="evidence" value="ECO:0007669"/>
    <property type="project" value="UniProtKB-SubCell"/>
</dbReference>
<feature type="compositionally biased region" description="Low complexity" evidence="9">
    <location>
        <begin position="96"/>
        <end position="118"/>
    </location>
</feature>
<evidence type="ECO:0000256" key="5">
    <source>
        <dbReference type="ARBA" id="ARBA00022552"/>
    </source>
</evidence>
<gene>
    <name evidence="10" type="ORF">HPB48_009185</name>
</gene>
<organism evidence="10 11">
    <name type="scientific">Haemaphysalis longicornis</name>
    <name type="common">Bush tick</name>
    <dbReference type="NCBI Taxonomy" id="44386"/>
    <lineage>
        <taxon>Eukaryota</taxon>
        <taxon>Metazoa</taxon>
        <taxon>Ecdysozoa</taxon>
        <taxon>Arthropoda</taxon>
        <taxon>Chelicerata</taxon>
        <taxon>Arachnida</taxon>
        <taxon>Acari</taxon>
        <taxon>Parasitiformes</taxon>
        <taxon>Ixodida</taxon>
        <taxon>Ixodoidea</taxon>
        <taxon>Ixodidae</taxon>
        <taxon>Haemaphysalinae</taxon>
        <taxon>Haemaphysalis</taxon>
    </lineage>
</organism>
<dbReference type="SUPFAM" id="SSF50447">
    <property type="entry name" value="Translation proteins"/>
    <property type="match status" value="1"/>
</dbReference>
<dbReference type="InterPro" id="IPR007504">
    <property type="entry name" value="H/ACA_rnp_Gar1/Naf1"/>
</dbReference>
<dbReference type="OrthoDB" id="21550at2759"/>
<evidence type="ECO:0000256" key="2">
    <source>
        <dbReference type="ARBA" id="ARBA00009801"/>
    </source>
</evidence>
<name>A0A9J6GAX0_HAELO</name>
<feature type="region of interest" description="Disordered" evidence="9">
    <location>
        <begin position="1"/>
        <end position="49"/>
    </location>
</feature>
<dbReference type="AlphaFoldDB" id="A0A9J6GAX0"/>
<feature type="region of interest" description="Disordered" evidence="9">
    <location>
        <begin position="169"/>
        <end position="191"/>
    </location>
</feature>
<feature type="compositionally biased region" description="Basic and acidic residues" evidence="9">
    <location>
        <begin position="362"/>
        <end position="382"/>
    </location>
</feature>